<evidence type="ECO:0000313" key="6">
    <source>
        <dbReference type="Proteomes" id="UP000298656"/>
    </source>
</evidence>
<keyword evidence="3" id="KW-0560">Oxidoreductase</keyword>
<evidence type="ECO:0000256" key="3">
    <source>
        <dbReference type="ARBA" id="ARBA00023002"/>
    </source>
</evidence>
<dbReference type="AlphaFoldDB" id="A0A4P8IQU7"/>
<evidence type="ECO:0000256" key="2">
    <source>
        <dbReference type="ARBA" id="ARBA00022643"/>
    </source>
</evidence>
<name>A0A4P8IQU7_9BURK</name>
<dbReference type="GO" id="GO:0016491">
    <property type="term" value="F:oxidoreductase activity"/>
    <property type="evidence" value="ECO:0007669"/>
    <property type="project" value="UniProtKB-KW"/>
</dbReference>
<dbReference type="OrthoDB" id="9773807at2"/>
<dbReference type="RefSeq" id="WP_137333185.1">
    <property type="nucleotide sequence ID" value="NZ_CP040077.1"/>
</dbReference>
<dbReference type="InterPro" id="IPR000415">
    <property type="entry name" value="Nitroreductase-like"/>
</dbReference>
<dbReference type="EMBL" id="CP040077">
    <property type="protein sequence ID" value="QCP50367.1"/>
    <property type="molecule type" value="Genomic_DNA"/>
</dbReference>
<evidence type="ECO:0000256" key="1">
    <source>
        <dbReference type="ARBA" id="ARBA00022630"/>
    </source>
</evidence>
<dbReference type="CDD" id="cd02136">
    <property type="entry name" value="PnbA_NfnB-like"/>
    <property type="match status" value="1"/>
</dbReference>
<feature type="domain" description="Nitroreductase" evidence="4">
    <location>
        <begin position="31"/>
        <end position="225"/>
    </location>
</feature>
<protein>
    <submittedName>
        <fullName evidence="5">Nitroreductase</fullName>
    </submittedName>
</protein>
<evidence type="ECO:0000313" key="5">
    <source>
        <dbReference type="EMBL" id="QCP50367.1"/>
    </source>
</evidence>
<dbReference type="PANTHER" id="PTHR23026">
    <property type="entry name" value="NADPH NITROREDUCTASE"/>
    <property type="match status" value="1"/>
</dbReference>
<dbReference type="InterPro" id="IPR050627">
    <property type="entry name" value="Nitroreductase/BluB"/>
</dbReference>
<reference evidence="5 6" key="1">
    <citation type="submission" date="2019-05" db="EMBL/GenBank/DDBJ databases">
        <title>Burkholderia sp. DHOD12, isolated from subtropical forest soil.</title>
        <authorList>
            <person name="Gao Z.-H."/>
            <person name="Qiu L.-H."/>
        </authorList>
    </citation>
    <scope>NUCLEOTIDE SEQUENCE [LARGE SCALE GENOMIC DNA]</scope>
    <source>
        <strain evidence="5 6">DHOD12</strain>
    </source>
</reference>
<keyword evidence="6" id="KW-1185">Reference proteome</keyword>
<dbReference type="Proteomes" id="UP000298656">
    <property type="component" value="Chromosome 1"/>
</dbReference>
<dbReference type="KEGG" id="tvl:FAZ95_15030"/>
<sequence>MTVDLRGAIQDPEAPDGTWPHDSLVLGRLLSQRFSCRAYRPDPVPRHVIERMLSLAQLSPSWCNSQPWQAIVTEGKGTERLREALFAHATADAGVSGGVPSLQPDFPFPAAYRGVYKERQREVGWQLYESVGIAYGDRAASAVQAMKNFRLFDAPHMLLITSERDLGTYGAIDCGVYLSSLLLVAQSLGIASIPQAALASYAPFMHAHFDIPEHRMIVAGVSFGYADGTHPSNSFRSRRAPLDDVVHWVTE</sequence>
<dbReference type="PANTHER" id="PTHR23026:SF90">
    <property type="entry name" value="IODOTYROSINE DEIODINASE 1"/>
    <property type="match status" value="1"/>
</dbReference>
<evidence type="ECO:0000259" key="4">
    <source>
        <dbReference type="Pfam" id="PF00881"/>
    </source>
</evidence>
<dbReference type="InterPro" id="IPR029479">
    <property type="entry name" value="Nitroreductase"/>
</dbReference>
<organism evidence="5 6">
    <name type="scientific">Trinickia violacea</name>
    <dbReference type="NCBI Taxonomy" id="2571746"/>
    <lineage>
        <taxon>Bacteria</taxon>
        <taxon>Pseudomonadati</taxon>
        <taxon>Pseudomonadota</taxon>
        <taxon>Betaproteobacteria</taxon>
        <taxon>Burkholderiales</taxon>
        <taxon>Burkholderiaceae</taxon>
        <taxon>Trinickia</taxon>
    </lineage>
</organism>
<dbReference type="Gene3D" id="3.40.109.10">
    <property type="entry name" value="NADH Oxidase"/>
    <property type="match status" value="1"/>
</dbReference>
<keyword evidence="2" id="KW-0288">FMN</keyword>
<dbReference type="Pfam" id="PF00881">
    <property type="entry name" value="Nitroreductase"/>
    <property type="match status" value="1"/>
</dbReference>
<dbReference type="SUPFAM" id="SSF55469">
    <property type="entry name" value="FMN-dependent nitroreductase-like"/>
    <property type="match status" value="1"/>
</dbReference>
<gene>
    <name evidence="5" type="ORF">FAZ95_15030</name>
</gene>
<keyword evidence="1" id="KW-0285">Flavoprotein</keyword>
<accession>A0A4P8IQU7</accession>
<proteinExistence type="predicted"/>